<dbReference type="Pfam" id="PF13581">
    <property type="entry name" value="HATPase_c_2"/>
    <property type="match status" value="1"/>
</dbReference>
<comment type="caution">
    <text evidence="3">The sequence shown here is derived from an EMBL/GenBank/DDBJ whole genome shotgun (WGS) entry which is preliminary data.</text>
</comment>
<dbReference type="InterPro" id="IPR036890">
    <property type="entry name" value="HATPase_C_sf"/>
</dbReference>
<dbReference type="Gene3D" id="3.30.565.10">
    <property type="entry name" value="Histidine kinase-like ATPase, C-terminal domain"/>
    <property type="match status" value="1"/>
</dbReference>
<keyword evidence="1" id="KW-0723">Serine/threonine-protein kinase</keyword>
<name>A0ABV5I2Z7_9RHOB</name>
<dbReference type="InterPro" id="IPR050267">
    <property type="entry name" value="Anti-sigma-factor_SerPK"/>
</dbReference>
<dbReference type="GO" id="GO:0005524">
    <property type="term" value="F:ATP binding"/>
    <property type="evidence" value="ECO:0007669"/>
    <property type="project" value="UniProtKB-KW"/>
</dbReference>
<keyword evidence="3" id="KW-0547">Nucleotide-binding</keyword>
<proteinExistence type="predicted"/>
<keyword evidence="3" id="KW-0067">ATP-binding</keyword>
<dbReference type="CDD" id="cd16936">
    <property type="entry name" value="HATPase_RsbW-like"/>
    <property type="match status" value="1"/>
</dbReference>
<keyword evidence="1" id="KW-0808">Transferase</keyword>
<dbReference type="EMBL" id="JBHMEC010000019">
    <property type="protein sequence ID" value="MFB9150853.1"/>
    <property type="molecule type" value="Genomic_DNA"/>
</dbReference>
<accession>A0ABV5I2Z7</accession>
<dbReference type="InterPro" id="IPR003594">
    <property type="entry name" value="HATPase_dom"/>
</dbReference>
<keyword evidence="4" id="KW-1185">Reference proteome</keyword>
<evidence type="ECO:0000313" key="3">
    <source>
        <dbReference type="EMBL" id="MFB9150853.1"/>
    </source>
</evidence>
<dbReference type="Proteomes" id="UP001589670">
    <property type="component" value="Unassembled WGS sequence"/>
</dbReference>
<keyword evidence="1" id="KW-0418">Kinase</keyword>
<dbReference type="SUPFAM" id="SSF55874">
    <property type="entry name" value="ATPase domain of HSP90 chaperone/DNA topoisomerase II/histidine kinase"/>
    <property type="match status" value="1"/>
</dbReference>
<reference evidence="3 4" key="1">
    <citation type="submission" date="2024-09" db="EMBL/GenBank/DDBJ databases">
        <authorList>
            <person name="Sun Q."/>
            <person name="Mori K."/>
        </authorList>
    </citation>
    <scope>NUCLEOTIDE SEQUENCE [LARGE SCALE GENOMIC DNA]</scope>
    <source>
        <strain evidence="3 4">CECT 9424</strain>
    </source>
</reference>
<organism evidence="3 4">
    <name type="scientific">Roseovarius ramblicola</name>
    <dbReference type="NCBI Taxonomy" id="2022336"/>
    <lineage>
        <taxon>Bacteria</taxon>
        <taxon>Pseudomonadati</taxon>
        <taxon>Pseudomonadota</taxon>
        <taxon>Alphaproteobacteria</taxon>
        <taxon>Rhodobacterales</taxon>
        <taxon>Roseobacteraceae</taxon>
        <taxon>Roseovarius</taxon>
    </lineage>
</organism>
<dbReference type="RefSeq" id="WP_377070407.1">
    <property type="nucleotide sequence ID" value="NZ_JBHMEC010000019.1"/>
</dbReference>
<evidence type="ECO:0000256" key="1">
    <source>
        <dbReference type="ARBA" id="ARBA00022527"/>
    </source>
</evidence>
<evidence type="ECO:0000259" key="2">
    <source>
        <dbReference type="Pfam" id="PF13581"/>
    </source>
</evidence>
<gene>
    <name evidence="3" type="ORF">ACFFU4_13950</name>
</gene>
<dbReference type="PANTHER" id="PTHR35526">
    <property type="entry name" value="ANTI-SIGMA-F FACTOR RSBW-RELATED"/>
    <property type="match status" value="1"/>
</dbReference>
<feature type="domain" description="Histidine kinase/HSP90-like ATPase" evidence="2">
    <location>
        <begin position="36"/>
        <end position="162"/>
    </location>
</feature>
<sequence length="175" mass="18358">MTRAERRGAADGGDRVCPRAAPRRRMSAGIDLHAAADGMSVRALLAELRARLRARGLPEAACGTVEIVLAEALNNIVEHAYGDAGAGAIGLHAALGPAGLICTLRDRGAALPAPHLPAGRPPDMGTDPGALPEGGFGWFLIRSLTREVRYDRVDGTNRLTLRFDLPAPDNGNGNR</sequence>
<evidence type="ECO:0000313" key="4">
    <source>
        <dbReference type="Proteomes" id="UP001589670"/>
    </source>
</evidence>
<dbReference type="PANTHER" id="PTHR35526:SF3">
    <property type="entry name" value="ANTI-SIGMA-F FACTOR RSBW"/>
    <property type="match status" value="1"/>
</dbReference>
<protein>
    <submittedName>
        <fullName evidence="3">ATP-binding protein</fullName>
    </submittedName>
</protein>